<reference evidence="2 3" key="1">
    <citation type="journal article" date="2018" name="Cell">
        <title>The Chara Genome: Secondary Complexity and Implications for Plant Terrestrialization.</title>
        <authorList>
            <person name="Nishiyama T."/>
            <person name="Sakayama H."/>
            <person name="Vries J.D."/>
            <person name="Buschmann H."/>
            <person name="Saint-Marcoux D."/>
            <person name="Ullrich K.K."/>
            <person name="Haas F.B."/>
            <person name="Vanderstraeten L."/>
            <person name="Becker D."/>
            <person name="Lang D."/>
            <person name="Vosolsobe S."/>
            <person name="Rombauts S."/>
            <person name="Wilhelmsson P.K.I."/>
            <person name="Janitza P."/>
            <person name="Kern R."/>
            <person name="Heyl A."/>
            <person name="Rumpler F."/>
            <person name="Villalobos L.I.A.C."/>
            <person name="Clay J.M."/>
            <person name="Skokan R."/>
            <person name="Toyoda A."/>
            <person name="Suzuki Y."/>
            <person name="Kagoshima H."/>
            <person name="Schijlen E."/>
            <person name="Tajeshwar N."/>
            <person name="Catarino B."/>
            <person name="Hetherington A.J."/>
            <person name="Saltykova A."/>
            <person name="Bonnot C."/>
            <person name="Breuninger H."/>
            <person name="Symeonidi A."/>
            <person name="Radhakrishnan G.V."/>
            <person name="Van Nieuwerburgh F."/>
            <person name="Deforce D."/>
            <person name="Chang C."/>
            <person name="Karol K.G."/>
            <person name="Hedrich R."/>
            <person name="Ulvskov P."/>
            <person name="Glockner G."/>
            <person name="Delwiche C.F."/>
            <person name="Petrasek J."/>
            <person name="Van de Peer Y."/>
            <person name="Friml J."/>
            <person name="Beilby M."/>
            <person name="Dolan L."/>
            <person name="Kohara Y."/>
            <person name="Sugano S."/>
            <person name="Fujiyama A."/>
            <person name="Delaux P.-M."/>
            <person name="Quint M."/>
            <person name="TheiBen G."/>
            <person name="Hagemann M."/>
            <person name="Harholt J."/>
            <person name="Dunand C."/>
            <person name="Zachgo S."/>
            <person name="Langdale J."/>
            <person name="Maumus F."/>
            <person name="Straeten D.V.D."/>
            <person name="Gould S.B."/>
            <person name="Rensing S.A."/>
        </authorList>
    </citation>
    <scope>NUCLEOTIDE SEQUENCE [LARGE SCALE GENOMIC DNA]</scope>
    <source>
        <strain evidence="2 3">S276</strain>
    </source>
</reference>
<dbReference type="AlphaFoldDB" id="A0A388LHC4"/>
<feature type="compositionally biased region" description="Basic and acidic residues" evidence="1">
    <location>
        <begin position="388"/>
        <end position="402"/>
    </location>
</feature>
<evidence type="ECO:0000313" key="3">
    <source>
        <dbReference type="Proteomes" id="UP000265515"/>
    </source>
</evidence>
<gene>
    <name evidence="2" type="ORF">CBR_g32708</name>
</gene>
<organism evidence="2 3">
    <name type="scientific">Chara braunii</name>
    <name type="common">Braun's stonewort</name>
    <dbReference type="NCBI Taxonomy" id="69332"/>
    <lineage>
        <taxon>Eukaryota</taxon>
        <taxon>Viridiplantae</taxon>
        <taxon>Streptophyta</taxon>
        <taxon>Charophyceae</taxon>
        <taxon>Charales</taxon>
        <taxon>Characeae</taxon>
        <taxon>Chara</taxon>
    </lineage>
</organism>
<dbReference type="Proteomes" id="UP000265515">
    <property type="component" value="Unassembled WGS sequence"/>
</dbReference>
<feature type="region of interest" description="Disordered" evidence="1">
    <location>
        <begin position="254"/>
        <end position="323"/>
    </location>
</feature>
<proteinExistence type="predicted"/>
<feature type="compositionally biased region" description="Basic and acidic residues" evidence="1">
    <location>
        <begin position="298"/>
        <end position="307"/>
    </location>
</feature>
<accession>A0A388LHC4</accession>
<comment type="caution">
    <text evidence="2">The sequence shown here is derived from an EMBL/GenBank/DDBJ whole genome shotgun (WGS) entry which is preliminary data.</text>
</comment>
<feature type="compositionally biased region" description="Basic and acidic residues" evidence="1">
    <location>
        <begin position="220"/>
        <end position="230"/>
    </location>
</feature>
<dbReference type="Gramene" id="GBG81716">
    <property type="protein sequence ID" value="GBG81716"/>
    <property type="gene ID" value="CBR_g32708"/>
</dbReference>
<name>A0A388LHC4_CHABU</name>
<feature type="region of interest" description="Disordered" evidence="1">
    <location>
        <begin position="205"/>
        <end position="239"/>
    </location>
</feature>
<dbReference type="EMBL" id="BFEA01000384">
    <property type="protein sequence ID" value="GBG81716.1"/>
    <property type="molecule type" value="Genomic_DNA"/>
</dbReference>
<sequence>MDKVTAAKKKFMYQIRILTMPEIDDALSNLLGTMVSVSFQTMLQASPRLLKGLRQLLTRRRVEVDGNPKSLEEEKEEETPQEVANLQRIPGDLEDLEKVFADIRLSLPDREGGEVMIATPGTKLSFHTLPVGKLKLQIGTHHKDTLVDGGSGPSPIKIGEGVYISSGSESEEERMGMEERDVWGRERGQNLVGEGGEDCKQHEQRYKEDEMRQGTNNGCEKGEEKTESLHNKRSAHYSCERGYTDVGEEYEKRVDIPYNLDPENLTGEFSPVRREEDEDEDEKVQEVIEISSGDETDEISRPREKGRPSRSRSQEGSFRWEDEFGPTPSHWFEQWVSVIRHGWVIKARELMEAGVTATLLDFYNKEELQEIARRKREILASGLGTKGSTERGDERTNDNKRD</sequence>
<evidence type="ECO:0000313" key="2">
    <source>
        <dbReference type="EMBL" id="GBG81716.1"/>
    </source>
</evidence>
<protein>
    <submittedName>
        <fullName evidence="2">Uncharacterized protein</fullName>
    </submittedName>
</protein>
<evidence type="ECO:0000256" key="1">
    <source>
        <dbReference type="SAM" id="MobiDB-lite"/>
    </source>
</evidence>
<keyword evidence="3" id="KW-1185">Reference proteome</keyword>
<feature type="region of interest" description="Disordered" evidence="1">
    <location>
        <begin position="379"/>
        <end position="402"/>
    </location>
</feature>